<feature type="region of interest" description="Disordered" evidence="2">
    <location>
        <begin position="1"/>
        <end position="20"/>
    </location>
</feature>
<feature type="region of interest" description="Disordered" evidence="2">
    <location>
        <begin position="103"/>
        <end position="214"/>
    </location>
</feature>
<evidence type="ECO:0000256" key="1">
    <source>
        <dbReference type="SAM" id="Coils"/>
    </source>
</evidence>
<protein>
    <submittedName>
        <fullName evidence="3">Uncharacterized protein</fullName>
    </submittedName>
</protein>
<evidence type="ECO:0000313" key="4">
    <source>
        <dbReference type="Proteomes" id="UP001558652"/>
    </source>
</evidence>
<keyword evidence="1" id="KW-0175">Coiled coil</keyword>
<comment type="caution">
    <text evidence="3">The sequence shown here is derived from an EMBL/GenBank/DDBJ whole genome shotgun (WGS) entry which is preliminary data.</text>
</comment>
<keyword evidence="4" id="KW-1185">Reference proteome</keyword>
<evidence type="ECO:0000313" key="3">
    <source>
        <dbReference type="EMBL" id="KAL1117553.1"/>
    </source>
</evidence>
<gene>
    <name evidence="3" type="ORF">AAG570_003868</name>
</gene>
<dbReference type="AlphaFoldDB" id="A0ABD0YGP1"/>
<name>A0ABD0YGP1_9HEMI</name>
<dbReference type="Proteomes" id="UP001558652">
    <property type="component" value="Unassembled WGS sequence"/>
</dbReference>
<organism evidence="3 4">
    <name type="scientific">Ranatra chinensis</name>
    <dbReference type="NCBI Taxonomy" id="642074"/>
    <lineage>
        <taxon>Eukaryota</taxon>
        <taxon>Metazoa</taxon>
        <taxon>Ecdysozoa</taxon>
        <taxon>Arthropoda</taxon>
        <taxon>Hexapoda</taxon>
        <taxon>Insecta</taxon>
        <taxon>Pterygota</taxon>
        <taxon>Neoptera</taxon>
        <taxon>Paraneoptera</taxon>
        <taxon>Hemiptera</taxon>
        <taxon>Heteroptera</taxon>
        <taxon>Panheteroptera</taxon>
        <taxon>Nepomorpha</taxon>
        <taxon>Nepidae</taxon>
        <taxon>Ranatrinae</taxon>
        <taxon>Ranatra</taxon>
    </lineage>
</organism>
<evidence type="ECO:0000256" key="2">
    <source>
        <dbReference type="SAM" id="MobiDB-lite"/>
    </source>
</evidence>
<feature type="compositionally biased region" description="Low complexity" evidence="2">
    <location>
        <begin position="128"/>
        <end position="144"/>
    </location>
</feature>
<feature type="compositionally biased region" description="Basic residues" evidence="2">
    <location>
        <begin position="1"/>
        <end position="13"/>
    </location>
</feature>
<feature type="coiled-coil region" evidence="1">
    <location>
        <begin position="286"/>
        <end position="320"/>
    </location>
</feature>
<proteinExistence type="predicted"/>
<reference evidence="3 4" key="1">
    <citation type="submission" date="2024-07" db="EMBL/GenBank/DDBJ databases">
        <title>Chromosome-level genome assembly of the water stick insect Ranatra chinensis (Heteroptera: Nepidae).</title>
        <authorList>
            <person name="Liu X."/>
        </authorList>
    </citation>
    <scope>NUCLEOTIDE SEQUENCE [LARGE SCALE GENOMIC DNA]</scope>
    <source>
        <strain evidence="3">Cailab_2021Rc</strain>
        <tissue evidence="3">Muscle</tissue>
    </source>
</reference>
<dbReference type="EMBL" id="JBFDAA010000015">
    <property type="protein sequence ID" value="KAL1117553.1"/>
    <property type="molecule type" value="Genomic_DNA"/>
</dbReference>
<accession>A0ABD0YGP1</accession>
<sequence length="374" mass="41418">MASKRRNMFHKKKTQETTEEGRRVGCALVHKERVKTNCGMDESPLYRVENSACVHEEAGGYSKMQYGGRDSRIDSVQRSTTIGIPTRYPCSCVCKVPQRERAMPVEGGGAGGATPKRAPPTSPHKHNNNQQPKNNQKIQKQQPKQHQERSPCGSPSEDYEDQIQRLHGQFVKKTSWNSSAEELRKPSSEWDSLIMPTAQSPTNKRSGGGKRVVSPSGCSNGGGGHVCYSLFASCAGSSPPPPGQAGGAEHPQRYREQLEPAVSLSEILGDGGRVMGNGAPGRITQIAALRRELNRKDQEIARLNRELHKLKNMFRRLNAIFSLSAYKLSITRSLAENEKQETTEIDLTVLLVKPLPLRRMVRNCELDPARIELS</sequence>